<dbReference type="AlphaFoldDB" id="A0A4C1T696"/>
<dbReference type="Proteomes" id="UP000299102">
    <property type="component" value="Unassembled WGS sequence"/>
</dbReference>
<protein>
    <submittedName>
        <fullName evidence="2">Uncharacterized protein</fullName>
    </submittedName>
</protein>
<accession>A0A4C1T696</accession>
<evidence type="ECO:0000313" key="2">
    <source>
        <dbReference type="EMBL" id="GBP09654.1"/>
    </source>
</evidence>
<name>A0A4C1T696_EUMVA</name>
<sequence length="69" mass="7217">MHFAQLYNVWIGGANPAYPAMAFSVHPPETLFDCTANVACAVTAAGLGPFTDPARRTPGRGGAGGQRQR</sequence>
<keyword evidence="3" id="KW-1185">Reference proteome</keyword>
<comment type="caution">
    <text evidence="2">The sequence shown here is derived from an EMBL/GenBank/DDBJ whole genome shotgun (WGS) entry which is preliminary data.</text>
</comment>
<evidence type="ECO:0000313" key="3">
    <source>
        <dbReference type="Proteomes" id="UP000299102"/>
    </source>
</evidence>
<feature type="compositionally biased region" description="Gly residues" evidence="1">
    <location>
        <begin position="59"/>
        <end position="69"/>
    </location>
</feature>
<dbReference type="EMBL" id="BGZK01000036">
    <property type="protein sequence ID" value="GBP09654.1"/>
    <property type="molecule type" value="Genomic_DNA"/>
</dbReference>
<reference evidence="2 3" key="1">
    <citation type="journal article" date="2019" name="Commun. Biol.">
        <title>The bagworm genome reveals a unique fibroin gene that provides high tensile strength.</title>
        <authorList>
            <person name="Kono N."/>
            <person name="Nakamura H."/>
            <person name="Ohtoshi R."/>
            <person name="Tomita M."/>
            <person name="Numata K."/>
            <person name="Arakawa K."/>
        </authorList>
    </citation>
    <scope>NUCLEOTIDE SEQUENCE [LARGE SCALE GENOMIC DNA]</scope>
</reference>
<organism evidence="2 3">
    <name type="scientific">Eumeta variegata</name>
    <name type="common">Bagworm moth</name>
    <name type="synonym">Eumeta japonica</name>
    <dbReference type="NCBI Taxonomy" id="151549"/>
    <lineage>
        <taxon>Eukaryota</taxon>
        <taxon>Metazoa</taxon>
        <taxon>Ecdysozoa</taxon>
        <taxon>Arthropoda</taxon>
        <taxon>Hexapoda</taxon>
        <taxon>Insecta</taxon>
        <taxon>Pterygota</taxon>
        <taxon>Neoptera</taxon>
        <taxon>Endopterygota</taxon>
        <taxon>Lepidoptera</taxon>
        <taxon>Glossata</taxon>
        <taxon>Ditrysia</taxon>
        <taxon>Tineoidea</taxon>
        <taxon>Psychidae</taxon>
        <taxon>Oiketicinae</taxon>
        <taxon>Eumeta</taxon>
    </lineage>
</organism>
<evidence type="ECO:0000256" key="1">
    <source>
        <dbReference type="SAM" id="MobiDB-lite"/>
    </source>
</evidence>
<proteinExistence type="predicted"/>
<feature type="region of interest" description="Disordered" evidence="1">
    <location>
        <begin position="49"/>
        <end position="69"/>
    </location>
</feature>
<gene>
    <name evidence="2" type="ORF">EVAR_76628_1</name>
</gene>